<dbReference type="HOGENOM" id="CLU_125460_0_0_4"/>
<keyword evidence="1" id="KW-0472">Membrane</keyword>
<dbReference type="AlphaFoldDB" id="Q0KBY0"/>
<name>Q0KBY0_CUPNH</name>
<protein>
    <submittedName>
        <fullName evidence="2">Hypothetical membrane associated protein</fullName>
    </submittedName>
</protein>
<evidence type="ECO:0000256" key="1">
    <source>
        <dbReference type="SAM" id="Phobius"/>
    </source>
</evidence>
<keyword evidence="3" id="KW-1185">Reference proteome</keyword>
<keyword evidence="1" id="KW-0812">Transmembrane</keyword>
<dbReference type="EMBL" id="AM260479">
    <property type="protein sequence ID" value="CAJ92491.1"/>
    <property type="molecule type" value="Genomic_DNA"/>
</dbReference>
<dbReference type="KEGG" id="reh:H16_A1353"/>
<reference evidence="2 3" key="1">
    <citation type="journal article" date="2006" name="Nat. Biotechnol.">
        <title>Genome sequence of the bioplastic-producing 'Knallgas' bacterium Ralstonia eutropha H16.</title>
        <authorList>
            <person name="Pohlmann A."/>
            <person name="Fricke W.F."/>
            <person name="Reinecke F."/>
            <person name="Kusian B."/>
            <person name="Liesegang H."/>
            <person name="Cramm R."/>
            <person name="Eitinger T."/>
            <person name="Ewering C."/>
            <person name="Potter M."/>
            <person name="Schwartz E."/>
            <person name="Strittmatter A."/>
            <person name="Voss I."/>
            <person name="Gottschalk G."/>
            <person name="Steinbuechel A."/>
            <person name="Friedrich B."/>
            <person name="Bowien B."/>
        </authorList>
    </citation>
    <scope>NUCLEOTIDE SEQUENCE [LARGE SCALE GENOMIC DNA]</scope>
    <source>
        <strain evidence="3">ATCC 17699 / DSM 428 / KCTC 22496 / NCIMB 10442 / H16 / Stanier 337</strain>
    </source>
</reference>
<dbReference type="eggNOG" id="ENOG5033UX5">
    <property type="taxonomic scope" value="Bacteria"/>
</dbReference>
<dbReference type="STRING" id="381666.H16_A1353"/>
<keyword evidence="1" id="KW-1133">Transmembrane helix</keyword>
<organism evidence="2 3">
    <name type="scientific">Cupriavidus necator (strain ATCC 17699 / DSM 428 / KCTC 22496 / NCIMB 10442 / H16 / Stanier 337)</name>
    <name type="common">Ralstonia eutropha</name>
    <dbReference type="NCBI Taxonomy" id="381666"/>
    <lineage>
        <taxon>Bacteria</taxon>
        <taxon>Pseudomonadati</taxon>
        <taxon>Pseudomonadota</taxon>
        <taxon>Betaproteobacteria</taxon>
        <taxon>Burkholderiales</taxon>
        <taxon>Burkholderiaceae</taxon>
        <taxon>Cupriavidus</taxon>
    </lineage>
</organism>
<proteinExistence type="predicted"/>
<accession>Q0KBY0</accession>
<feature type="transmembrane region" description="Helical" evidence="1">
    <location>
        <begin position="29"/>
        <end position="48"/>
    </location>
</feature>
<gene>
    <name evidence="2" type="ordered locus">H16_A1353</name>
</gene>
<sequence>MPVAQHGRARTGRVAAGDAMARCGSRACWFGLGVVLGAAMGGACAMLVRTAAERRVLRQPDVPLVPSDPTADQALTDTATDVVEYGGFVIHVYCHALGMGRFKALCDIWESGAVVLEGGAPPATHATPEDARAAAISWARQWVQHNG</sequence>
<evidence type="ECO:0000313" key="3">
    <source>
        <dbReference type="Proteomes" id="UP000008210"/>
    </source>
</evidence>
<dbReference type="Proteomes" id="UP000008210">
    <property type="component" value="Chromosome 1"/>
</dbReference>
<evidence type="ECO:0000313" key="2">
    <source>
        <dbReference type="EMBL" id="CAJ92491.1"/>
    </source>
</evidence>